<evidence type="ECO:0000256" key="1">
    <source>
        <dbReference type="ARBA" id="ARBA00022737"/>
    </source>
</evidence>
<evidence type="ECO:0000313" key="4">
    <source>
        <dbReference type="Proteomes" id="UP000708208"/>
    </source>
</evidence>
<dbReference type="EMBL" id="CAJVCH010570289">
    <property type="protein sequence ID" value="CAG7834576.1"/>
    <property type="molecule type" value="Genomic_DNA"/>
</dbReference>
<accession>A0A8J2M7S3</accession>
<dbReference type="PANTHER" id="PTHR45641">
    <property type="entry name" value="TETRATRICOPEPTIDE REPEAT PROTEIN (AFU_ORTHOLOGUE AFUA_6G03870)"/>
    <property type="match status" value="1"/>
</dbReference>
<dbReference type="PANTHER" id="PTHR45641:SF19">
    <property type="entry name" value="NEPHROCYSTIN-3"/>
    <property type="match status" value="1"/>
</dbReference>
<name>A0A8J2M7S3_9HEXA</name>
<dbReference type="Proteomes" id="UP000708208">
    <property type="component" value="Unassembled WGS sequence"/>
</dbReference>
<keyword evidence="2" id="KW-0802">TPR repeat</keyword>
<organism evidence="3 4">
    <name type="scientific">Allacma fusca</name>
    <dbReference type="NCBI Taxonomy" id="39272"/>
    <lineage>
        <taxon>Eukaryota</taxon>
        <taxon>Metazoa</taxon>
        <taxon>Ecdysozoa</taxon>
        <taxon>Arthropoda</taxon>
        <taxon>Hexapoda</taxon>
        <taxon>Collembola</taxon>
        <taxon>Symphypleona</taxon>
        <taxon>Sminthuridae</taxon>
        <taxon>Allacma</taxon>
    </lineage>
</organism>
<protein>
    <recommendedName>
        <fullName evidence="5">Kinesin light chain</fullName>
    </recommendedName>
</protein>
<dbReference type="InterPro" id="IPR019734">
    <property type="entry name" value="TPR_rpt"/>
</dbReference>
<keyword evidence="1" id="KW-0677">Repeat</keyword>
<evidence type="ECO:0000313" key="3">
    <source>
        <dbReference type="EMBL" id="CAG7834576.1"/>
    </source>
</evidence>
<proteinExistence type="predicted"/>
<dbReference type="Pfam" id="PF13374">
    <property type="entry name" value="TPR_10"/>
    <property type="match status" value="1"/>
</dbReference>
<dbReference type="OrthoDB" id="5986190at2759"/>
<comment type="caution">
    <text evidence="3">The sequence shown here is derived from an EMBL/GenBank/DDBJ whole genome shotgun (WGS) entry which is preliminary data.</text>
</comment>
<dbReference type="SMART" id="SM00028">
    <property type="entry name" value="TPR"/>
    <property type="match status" value="6"/>
</dbReference>
<dbReference type="AlphaFoldDB" id="A0A8J2M7S3"/>
<keyword evidence="4" id="KW-1185">Reference proteome</keyword>
<evidence type="ECO:0000256" key="2">
    <source>
        <dbReference type="ARBA" id="ARBA00022803"/>
    </source>
</evidence>
<gene>
    <name evidence="3" type="ORF">AFUS01_LOCUS44066</name>
</gene>
<evidence type="ECO:0008006" key="5">
    <source>
        <dbReference type="Google" id="ProtNLM"/>
    </source>
</evidence>
<reference evidence="3" key="1">
    <citation type="submission" date="2021-06" db="EMBL/GenBank/DDBJ databases">
        <authorList>
            <person name="Hodson N. C."/>
            <person name="Mongue J. A."/>
            <person name="Jaron S. K."/>
        </authorList>
    </citation>
    <scope>NUCLEOTIDE SEQUENCE</scope>
</reference>
<sequence length="634" mass="72718">MSPYSIFIKETSVRDDQQFHRSVNRLLKLPENTPMPQTIVSLEKLHKKHQKKLGRDHQTTLLTLFNLTVMYHMTGQNEKALPHITVVVEYFQKIFPPNDTNVLLATKIQAGIFKDLGKYFEAKELLQRIINFETKVTFSPWNTDSVVRTLLEMGAVCEKLQEHHEALKNFIDAFELISNTYGLHHQSMWEVQAKIARLLFLLENHEDCLSILEVVLSSQRDTLGTSDQHYETTKKTLEWVANCTKTSGVERGFFEVVDDGRIMEPSTLEESAWIRKSMGLFHWKVGDLVKAEQYLHSCLALQVTIYRDNPMHEEIIKTKHLLSMVLVHLGFHSNGLRIMHIVLKSLEDSLGKDHPELIICKTNVAVINKLMGNFNDAYVHIQEAYQIAEKCLKKDDSLLFEVQHNKICIMISLGEEEGDILGNCKTLVENRTRVLGPRHQDTLSSQSVLSTVYNMQGKHRLAVETLTKVYDIRTEMLGPKHLITLTTMLDLLILRTNLGLPLDVAIQECSSLVLHFLKNTPKDHPETFRAKETLAIFSKMLGKHSDAVCLFDIILETRTASAGWHHPDTLMTLCELGETMERQGKLRGAYEVYREACLARMFILGERHPVVSDNLGKMSWAFILAFRNCRKLMF</sequence>